<proteinExistence type="predicted"/>
<organism evidence="5 6">
    <name type="scientific">Candidatus Micrarchaeum acidiphilum ARMAN-2</name>
    <dbReference type="NCBI Taxonomy" id="425595"/>
    <lineage>
        <taxon>Archaea</taxon>
        <taxon>Candidatus Micrarchaeota</taxon>
        <taxon>Candidatus Micrarchaeia</taxon>
        <taxon>Candidatus Micrarchaeales</taxon>
        <taxon>Candidatus Micrarchaeaceae</taxon>
        <taxon>Candidatus Micrarchaeum</taxon>
    </lineage>
</organism>
<dbReference type="AlphaFoldDB" id="C7DGW3"/>
<feature type="active site" description="Tele-AMP-histidine intermediate" evidence="1">
    <location>
        <position position="100"/>
    </location>
</feature>
<accession>C7DGW3</accession>
<dbReference type="PANTHER" id="PTHR46648">
    <property type="entry name" value="HIT FAMILY PROTEIN 1"/>
    <property type="match status" value="1"/>
</dbReference>
<dbReference type="PRINTS" id="PR00332">
    <property type="entry name" value="HISTRIAD"/>
</dbReference>
<dbReference type="InterPro" id="IPR039384">
    <property type="entry name" value="HINT"/>
</dbReference>
<dbReference type="Pfam" id="PF01230">
    <property type="entry name" value="HIT"/>
    <property type="match status" value="1"/>
</dbReference>
<dbReference type="InterPro" id="IPR011146">
    <property type="entry name" value="HIT-like"/>
</dbReference>
<dbReference type="SUPFAM" id="SSF54197">
    <property type="entry name" value="HIT-like"/>
    <property type="match status" value="1"/>
</dbReference>
<dbReference type="CDD" id="cd01277">
    <property type="entry name" value="HINT_subgroup"/>
    <property type="match status" value="1"/>
</dbReference>
<dbReference type="Proteomes" id="UP000332487">
    <property type="component" value="Unassembled WGS sequence"/>
</dbReference>
<evidence type="ECO:0000313" key="6">
    <source>
        <dbReference type="Proteomes" id="UP000332487"/>
    </source>
</evidence>
<dbReference type="PROSITE" id="PS51084">
    <property type="entry name" value="HIT_2"/>
    <property type="match status" value="1"/>
</dbReference>
<dbReference type="GO" id="GO:0003824">
    <property type="term" value="F:catalytic activity"/>
    <property type="evidence" value="ECO:0007669"/>
    <property type="project" value="InterPro"/>
</dbReference>
<dbReference type="PANTHER" id="PTHR46648:SF1">
    <property type="entry name" value="ADENOSINE 5'-MONOPHOSPHORAMIDASE HNT1"/>
    <property type="match status" value="1"/>
</dbReference>
<dbReference type="InterPro" id="IPR036265">
    <property type="entry name" value="HIT-like_sf"/>
</dbReference>
<keyword evidence="6" id="KW-1185">Reference proteome</keyword>
<dbReference type="GO" id="GO:0009117">
    <property type="term" value="P:nucleotide metabolic process"/>
    <property type="evidence" value="ECO:0007669"/>
    <property type="project" value="TreeGrafter"/>
</dbReference>
<name>C7DGW3_MICA2</name>
<evidence type="ECO:0000256" key="1">
    <source>
        <dbReference type="PIRSR" id="PIRSR601310-1"/>
    </source>
</evidence>
<protein>
    <submittedName>
        <fullName evidence="5">Histidine triad (HIT) protein</fullName>
    </submittedName>
</protein>
<dbReference type="InterPro" id="IPR001310">
    <property type="entry name" value="Histidine_triad_HIT"/>
</dbReference>
<evidence type="ECO:0000259" key="4">
    <source>
        <dbReference type="PROSITE" id="PS51084"/>
    </source>
</evidence>
<dbReference type="EMBL" id="GG697239">
    <property type="protein sequence ID" value="EET90284.1"/>
    <property type="molecule type" value="Genomic_DNA"/>
</dbReference>
<evidence type="ECO:0000256" key="2">
    <source>
        <dbReference type="PIRSR" id="PIRSR601310-3"/>
    </source>
</evidence>
<reference evidence="5 6" key="2">
    <citation type="journal article" date="2010" name="Proc. Natl. Acad. Sci. U.S.A.">
        <title>Enigmatic, ultrasmall, uncultivated Archaea.</title>
        <authorList>
            <person name="Baker B.J."/>
            <person name="Comolli L.R."/>
            <person name="Dick G.J."/>
            <person name="Hauser L.J."/>
            <person name="Hyatt D."/>
            <person name="Dill B.D."/>
            <person name="Land M.L."/>
            <person name="Verberkmoes N.C."/>
            <person name="Hettich R.L."/>
            <person name="Banfield J.F."/>
        </authorList>
    </citation>
    <scope>NUCLEOTIDE SEQUENCE [LARGE SCALE GENOMIC DNA]</scope>
    <source>
        <strain evidence="5">ARMAN-2</strain>
    </source>
</reference>
<evidence type="ECO:0000256" key="3">
    <source>
        <dbReference type="PROSITE-ProRule" id="PRU00464"/>
    </source>
</evidence>
<evidence type="ECO:0000313" key="5">
    <source>
        <dbReference type="EMBL" id="EET90284.1"/>
    </source>
</evidence>
<reference evidence="5 6" key="1">
    <citation type="journal article" date="2009" name="Genome Biol.">
        <title>Community-wide analysis of microbial genome sequence signatures.</title>
        <authorList>
            <person name="Dick G.J."/>
            <person name="Andersson A.F."/>
            <person name="Baker B.J."/>
            <person name="Simmons S.L."/>
            <person name="Thomas B.C."/>
            <person name="Yelton A.P."/>
            <person name="Banfield J.F."/>
        </authorList>
    </citation>
    <scope>NUCLEOTIDE SEQUENCE [LARGE SCALE GENOMIC DNA]</scope>
    <source>
        <strain evidence="5">ARMAN-2</strain>
    </source>
</reference>
<feature type="short sequence motif" description="Histidine triad motif" evidence="2 3">
    <location>
        <begin position="98"/>
        <end position="102"/>
    </location>
</feature>
<dbReference type="Gene3D" id="3.30.428.10">
    <property type="entry name" value="HIT-like"/>
    <property type="match status" value="1"/>
</dbReference>
<gene>
    <name evidence="5" type="ORF">UNLARM2_0313</name>
</gene>
<sequence length="141" mass="15571">MASKCIFCEIVAGRASSYTVYEDEHVRAFLDIHPVSRGHTLIVPKEHYENIYDIPEQEVAHIAIAAKKLAVLYKDRLGAEAANLLQSSGRTAQQEVFHFHMHLIPRYAGDGVKMAFRGGGSRNAQGIEEAFAMISGNEGVK</sequence>
<feature type="domain" description="HIT" evidence="4">
    <location>
        <begin position="6"/>
        <end position="113"/>
    </location>
</feature>